<accession>A0AC60PKB6</accession>
<organism evidence="1 2">
    <name type="scientific">Ixodes persulcatus</name>
    <name type="common">Taiga tick</name>
    <dbReference type="NCBI Taxonomy" id="34615"/>
    <lineage>
        <taxon>Eukaryota</taxon>
        <taxon>Metazoa</taxon>
        <taxon>Ecdysozoa</taxon>
        <taxon>Arthropoda</taxon>
        <taxon>Chelicerata</taxon>
        <taxon>Arachnida</taxon>
        <taxon>Acari</taxon>
        <taxon>Parasitiformes</taxon>
        <taxon>Ixodida</taxon>
        <taxon>Ixodoidea</taxon>
        <taxon>Ixodidae</taxon>
        <taxon>Ixodinae</taxon>
        <taxon>Ixodes</taxon>
    </lineage>
</organism>
<evidence type="ECO:0000313" key="2">
    <source>
        <dbReference type="Proteomes" id="UP000805193"/>
    </source>
</evidence>
<dbReference type="EMBL" id="JABSTQ010010450">
    <property type="protein sequence ID" value="KAG0420955.1"/>
    <property type="molecule type" value="Genomic_DNA"/>
</dbReference>
<reference evidence="1 2" key="1">
    <citation type="journal article" date="2020" name="Cell">
        <title>Large-Scale Comparative Analyses of Tick Genomes Elucidate Their Genetic Diversity and Vector Capacities.</title>
        <authorList>
            <consortium name="Tick Genome and Microbiome Consortium (TIGMIC)"/>
            <person name="Jia N."/>
            <person name="Wang J."/>
            <person name="Shi W."/>
            <person name="Du L."/>
            <person name="Sun Y."/>
            <person name="Zhan W."/>
            <person name="Jiang J.F."/>
            <person name="Wang Q."/>
            <person name="Zhang B."/>
            <person name="Ji P."/>
            <person name="Bell-Sakyi L."/>
            <person name="Cui X.M."/>
            <person name="Yuan T.T."/>
            <person name="Jiang B.G."/>
            <person name="Yang W.F."/>
            <person name="Lam T.T."/>
            <person name="Chang Q.C."/>
            <person name="Ding S.J."/>
            <person name="Wang X.J."/>
            <person name="Zhu J.G."/>
            <person name="Ruan X.D."/>
            <person name="Zhao L."/>
            <person name="Wei J.T."/>
            <person name="Ye R.Z."/>
            <person name="Que T.C."/>
            <person name="Du C.H."/>
            <person name="Zhou Y.H."/>
            <person name="Cheng J.X."/>
            <person name="Dai P.F."/>
            <person name="Guo W.B."/>
            <person name="Han X.H."/>
            <person name="Huang E.J."/>
            <person name="Li L.F."/>
            <person name="Wei W."/>
            <person name="Gao Y.C."/>
            <person name="Liu J.Z."/>
            <person name="Shao H.Z."/>
            <person name="Wang X."/>
            <person name="Wang C.C."/>
            <person name="Yang T.C."/>
            <person name="Huo Q.B."/>
            <person name="Li W."/>
            <person name="Chen H.Y."/>
            <person name="Chen S.E."/>
            <person name="Zhou L.G."/>
            <person name="Ni X.B."/>
            <person name="Tian J.H."/>
            <person name="Sheng Y."/>
            <person name="Liu T."/>
            <person name="Pan Y.S."/>
            <person name="Xia L.Y."/>
            <person name="Li J."/>
            <person name="Zhao F."/>
            <person name="Cao W.C."/>
        </authorList>
    </citation>
    <scope>NUCLEOTIDE SEQUENCE [LARGE SCALE GENOMIC DNA]</scope>
    <source>
        <strain evidence="1">Iper-2018</strain>
    </source>
</reference>
<gene>
    <name evidence="1" type="ORF">HPB47_003137</name>
</gene>
<sequence>MWLTESEQREKTRTSARAKEKEAPQDIARGDRSWKASTAAPLAGWFPVRLTGLVARTSTGHRTTSWTRLLLKTQPWPHYMYDSHHIEQRTFDLDSLRRVSTQLSKYYYVVSALPPDIAEELDDVLARPYLLIPMIN</sequence>
<keyword evidence="2" id="KW-1185">Reference proteome</keyword>
<dbReference type="Proteomes" id="UP000805193">
    <property type="component" value="Unassembled WGS sequence"/>
</dbReference>
<comment type="caution">
    <text evidence="1">The sequence shown here is derived from an EMBL/GenBank/DDBJ whole genome shotgun (WGS) entry which is preliminary data.</text>
</comment>
<proteinExistence type="predicted"/>
<evidence type="ECO:0000313" key="1">
    <source>
        <dbReference type="EMBL" id="KAG0420955.1"/>
    </source>
</evidence>
<protein>
    <submittedName>
        <fullName evidence="1">Uncharacterized protein</fullName>
    </submittedName>
</protein>
<name>A0AC60PKB6_IXOPE</name>